<accession>A0A8J7SHK3</accession>
<evidence type="ECO:0000313" key="3">
    <source>
        <dbReference type="Proteomes" id="UP000624703"/>
    </source>
</evidence>
<protein>
    <submittedName>
        <fullName evidence="2">PEP-CTERM sorting domain-containing protein</fullName>
    </submittedName>
</protein>
<keyword evidence="3" id="KW-1185">Reference proteome</keyword>
<dbReference type="AlphaFoldDB" id="A0A8J7SHK3"/>
<reference evidence="2" key="1">
    <citation type="submission" date="2021-01" db="EMBL/GenBank/DDBJ databases">
        <title>Modified the classification status of verrucomicrobia.</title>
        <authorList>
            <person name="Feng X."/>
        </authorList>
    </citation>
    <scope>NUCLEOTIDE SEQUENCE</scope>
    <source>
        <strain evidence="2">_KCTC 22039</strain>
    </source>
</reference>
<dbReference type="NCBIfam" id="TIGR02595">
    <property type="entry name" value="PEP_CTERM"/>
    <property type="match status" value="1"/>
</dbReference>
<feature type="domain" description="Ice-binding protein C-terminal" evidence="1">
    <location>
        <begin position="98"/>
        <end position="121"/>
    </location>
</feature>
<organism evidence="2 3">
    <name type="scientific">Persicirhabdus sediminis</name>
    <dbReference type="NCBI Taxonomy" id="454144"/>
    <lineage>
        <taxon>Bacteria</taxon>
        <taxon>Pseudomonadati</taxon>
        <taxon>Verrucomicrobiota</taxon>
        <taxon>Verrucomicrobiia</taxon>
        <taxon>Verrucomicrobiales</taxon>
        <taxon>Verrucomicrobiaceae</taxon>
        <taxon>Persicirhabdus</taxon>
    </lineage>
</organism>
<dbReference type="Proteomes" id="UP000624703">
    <property type="component" value="Unassembled WGS sequence"/>
</dbReference>
<evidence type="ECO:0000259" key="1">
    <source>
        <dbReference type="Pfam" id="PF07589"/>
    </source>
</evidence>
<name>A0A8J7SHK3_9BACT</name>
<comment type="caution">
    <text evidence="2">The sequence shown here is derived from an EMBL/GenBank/DDBJ whole genome shotgun (WGS) entry which is preliminary data.</text>
</comment>
<dbReference type="Pfam" id="PF07589">
    <property type="entry name" value="PEP-CTERM"/>
    <property type="match status" value="1"/>
</dbReference>
<sequence>MVIASWDFTSDVNPLAGTSVNDYDLTNNGEVTFSTSTGATFSSSNNLYYDYGNPNSGSTVLDPDSSFVIGAYGENGGNEQSWAGTMTAATLDVTPFNPIPEPSTALLFGAALGALVFNRRRQ</sequence>
<dbReference type="EMBL" id="JAENIM010000034">
    <property type="protein sequence ID" value="MBK1790845.1"/>
    <property type="molecule type" value="Genomic_DNA"/>
</dbReference>
<proteinExistence type="predicted"/>
<evidence type="ECO:0000313" key="2">
    <source>
        <dbReference type="EMBL" id="MBK1790845.1"/>
    </source>
</evidence>
<dbReference type="RefSeq" id="WP_200310869.1">
    <property type="nucleotide sequence ID" value="NZ_JAENIM010000034.1"/>
</dbReference>
<dbReference type="InterPro" id="IPR013424">
    <property type="entry name" value="Ice-binding_C"/>
</dbReference>
<gene>
    <name evidence="2" type="ORF">JIN82_06715</name>
</gene>